<proteinExistence type="predicted"/>
<reference evidence="1 2" key="1">
    <citation type="submission" date="2011-02" db="EMBL/GenBank/DDBJ databases">
        <authorList>
            <person name="Nelson K.E."/>
            <person name="Sutton G."/>
            <person name="Torralba M."/>
            <person name="Durkin S."/>
            <person name="Harkins D."/>
            <person name="Montgomery R."/>
            <person name="Ziemer C."/>
            <person name="Klaassens E."/>
            <person name="Ocuiv P."/>
            <person name="Morrison M."/>
        </authorList>
    </citation>
    <scope>NUCLEOTIDE SEQUENCE [LARGE SCALE GENOMIC DNA]</scope>
    <source>
        <strain evidence="1 2">8</strain>
    </source>
</reference>
<gene>
    <name evidence="1" type="ORF">CUS_6607</name>
</gene>
<evidence type="ECO:0000313" key="1">
    <source>
        <dbReference type="EMBL" id="EGC03425.1"/>
    </source>
</evidence>
<protein>
    <submittedName>
        <fullName evidence="1">Uncharacterized protein</fullName>
    </submittedName>
</protein>
<comment type="caution">
    <text evidence="1">The sequence shown here is derived from an EMBL/GenBank/DDBJ whole genome shotgun (WGS) entry which is preliminary data.</text>
</comment>
<accession>E9SBD4</accession>
<dbReference type="EMBL" id="ADKM02000066">
    <property type="protein sequence ID" value="EGC03425.1"/>
    <property type="molecule type" value="Genomic_DNA"/>
</dbReference>
<dbReference type="Proteomes" id="UP000004259">
    <property type="component" value="Unassembled WGS sequence"/>
</dbReference>
<keyword evidence="2" id="KW-1185">Reference proteome</keyword>
<organism evidence="1 2">
    <name type="scientific">Ruminococcus albus 8</name>
    <dbReference type="NCBI Taxonomy" id="246199"/>
    <lineage>
        <taxon>Bacteria</taxon>
        <taxon>Bacillati</taxon>
        <taxon>Bacillota</taxon>
        <taxon>Clostridia</taxon>
        <taxon>Eubacteriales</taxon>
        <taxon>Oscillospiraceae</taxon>
        <taxon>Ruminococcus</taxon>
    </lineage>
</organism>
<dbReference type="AlphaFoldDB" id="E9SBD4"/>
<sequence>MIAVYLSPACGGGKIYAKNLKFCIAAVFVVCQRDNHNYEL</sequence>
<evidence type="ECO:0000313" key="2">
    <source>
        <dbReference type="Proteomes" id="UP000004259"/>
    </source>
</evidence>
<name>E9SBD4_RUMAL</name>